<protein>
    <recommendedName>
        <fullName evidence="3">DUF6534 domain-containing protein</fullName>
    </recommendedName>
</protein>
<keyword evidence="2" id="KW-0472">Membrane</keyword>
<dbReference type="PANTHER" id="PTHR40465">
    <property type="entry name" value="CHROMOSOME 1, WHOLE GENOME SHOTGUN SEQUENCE"/>
    <property type="match status" value="1"/>
</dbReference>
<feature type="region of interest" description="Disordered" evidence="1">
    <location>
        <begin position="194"/>
        <end position="252"/>
    </location>
</feature>
<evidence type="ECO:0000313" key="5">
    <source>
        <dbReference type="Proteomes" id="UP000305948"/>
    </source>
</evidence>
<sequence>MLVTEKKIWVLVPLTASSLSLYVVTVILSVAVGVFKGIAQSPLQAQTSRLGSAKTAFAFWVIGSLVLDIVMVAILSFFLWRSKTGLSHVDKTLRRIITVAWESAAFPFISDLVGLCIYLASPGMNYQLILLFILASGKFYTIGILRSLLSRSHFRARFKSTNQGRTTISDWDWDQESASVRKPVVQEFSALDDLATVGPPTEPTADCSSGDEASSDRTLSGDVPTQKAGFADARLAPTERLSAANNTDEYVP</sequence>
<organism evidence="4 5">
    <name type="scientific">Heliocybe sulcata</name>
    <dbReference type="NCBI Taxonomy" id="5364"/>
    <lineage>
        <taxon>Eukaryota</taxon>
        <taxon>Fungi</taxon>
        <taxon>Dikarya</taxon>
        <taxon>Basidiomycota</taxon>
        <taxon>Agaricomycotina</taxon>
        <taxon>Agaricomycetes</taxon>
        <taxon>Gloeophyllales</taxon>
        <taxon>Gloeophyllaceae</taxon>
        <taxon>Heliocybe</taxon>
    </lineage>
</organism>
<feature type="transmembrane region" description="Helical" evidence="2">
    <location>
        <begin position="99"/>
        <end position="120"/>
    </location>
</feature>
<accession>A0A5C3NHM6</accession>
<feature type="domain" description="DUF6534" evidence="3">
    <location>
        <begin position="64"/>
        <end position="153"/>
    </location>
</feature>
<proteinExistence type="predicted"/>
<evidence type="ECO:0000256" key="2">
    <source>
        <dbReference type="SAM" id="Phobius"/>
    </source>
</evidence>
<keyword evidence="2" id="KW-0812">Transmembrane</keyword>
<dbReference type="Pfam" id="PF20152">
    <property type="entry name" value="DUF6534"/>
    <property type="match status" value="1"/>
</dbReference>
<keyword evidence="5" id="KW-1185">Reference proteome</keyword>
<feature type="compositionally biased region" description="Polar residues" evidence="1">
    <location>
        <begin position="243"/>
        <end position="252"/>
    </location>
</feature>
<reference evidence="4 5" key="1">
    <citation type="journal article" date="2019" name="Nat. Ecol. Evol.">
        <title>Megaphylogeny resolves global patterns of mushroom evolution.</title>
        <authorList>
            <person name="Varga T."/>
            <person name="Krizsan K."/>
            <person name="Foldi C."/>
            <person name="Dima B."/>
            <person name="Sanchez-Garcia M."/>
            <person name="Sanchez-Ramirez S."/>
            <person name="Szollosi G.J."/>
            <person name="Szarkandi J.G."/>
            <person name="Papp V."/>
            <person name="Albert L."/>
            <person name="Andreopoulos W."/>
            <person name="Angelini C."/>
            <person name="Antonin V."/>
            <person name="Barry K.W."/>
            <person name="Bougher N.L."/>
            <person name="Buchanan P."/>
            <person name="Buyck B."/>
            <person name="Bense V."/>
            <person name="Catcheside P."/>
            <person name="Chovatia M."/>
            <person name="Cooper J."/>
            <person name="Damon W."/>
            <person name="Desjardin D."/>
            <person name="Finy P."/>
            <person name="Geml J."/>
            <person name="Haridas S."/>
            <person name="Hughes K."/>
            <person name="Justo A."/>
            <person name="Karasinski D."/>
            <person name="Kautmanova I."/>
            <person name="Kiss B."/>
            <person name="Kocsube S."/>
            <person name="Kotiranta H."/>
            <person name="LaButti K.M."/>
            <person name="Lechner B.E."/>
            <person name="Liimatainen K."/>
            <person name="Lipzen A."/>
            <person name="Lukacs Z."/>
            <person name="Mihaltcheva S."/>
            <person name="Morgado L.N."/>
            <person name="Niskanen T."/>
            <person name="Noordeloos M.E."/>
            <person name="Ohm R.A."/>
            <person name="Ortiz-Santana B."/>
            <person name="Ovrebo C."/>
            <person name="Racz N."/>
            <person name="Riley R."/>
            <person name="Savchenko A."/>
            <person name="Shiryaev A."/>
            <person name="Soop K."/>
            <person name="Spirin V."/>
            <person name="Szebenyi C."/>
            <person name="Tomsovsky M."/>
            <person name="Tulloss R.E."/>
            <person name="Uehling J."/>
            <person name="Grigoriev I.V."/>
            <person name="Vagvolgyi C."/>
            <person name="Papp T."/>
            <person name="Martin F.M."/>
            <person name="Miettinen O."/>
            <person name="Hibbett D.S."/>
            <person name="Nagy L.G."/>
        </authorList>
    </citation>
    <scope>NUCLEOTIDE SEQUENCE [LARGE SCALE GENOMIC DNA]</scope>
    <source>
        <strain evidence="4 5">OMC1185</strain>
    </source>
</reference>
<name>A0A5C3NHM6_9AGAM</name>
<dbReference type="AlphaFoldDB" id="A0A5C3NHM6"/>
<evidence type="ECO:0000256" key="1">
    <source>
        <dbReference type="SAM" id="MobiDB-lite"/>
    </source>
</evidence>
<feature type="transmembrane region" description="Helical" evidence="2">
    <location>
        <begin position="55"/>
        <end position="79"/>
    </location>
</feature>
<gene>
    <name evidence="4" type="ORF">OE88DRAFT_635447</name>
</gene>
<evidence type="ECO:0000313" key="4">
    <source>
        <dbReference type="EMBL" id="TFK55578.1"/>
    </source>
</evidence>
<keyword evidence="2" id="KW-1133">Transmembrane helix</keyword>
<dbReference type="InterPro" id="IPR045339">
    <property type="entry name" value="DUF6534"/>
</dbReference>
<dbReference type="EMBL" id="ML213504">
    <property type="protein sequence ID" value="TFK55578.1"/>
    <property type="molecule type" value="Genomic_DNA"/>
</dbReference>
<feature type="transmembrane region" description="Helical" evidence="2">
    <location>
        <begin position="126"/>
        <end position="149"/>
    </location>
</feature>
<dbReference type="OrthoDB" id="3251949at2759"/>
<dbReference type="PANTHER" id="PTHR40465:SF1">
    <property type="entry name" value="DUF6534 DOMAIN-CONTAINING PROTEIN"/>
    <property type="match status" value="1"/>
</dbReference>
<feature type="transmembrane region" description="Helical" evidence="2">
    <location>
        <begin position="12"/>
        <end position="35"/>
    </location>
</feature>
<dbReference type="Proteomes" id="UP000305948">
    <property type="component" value="Unassembled WGS sequence"/>
</dbReference>
<evidence type="ECO:0000259" key="3">
    <source>
        <dbReference type="Pfam" id="PF20152"/>
    </source>
</evidence>